<dbReference type="EMBL" id="CAJNOH010000889">
    <property type="protein sequence ID" value="CAF1143115.1"/>
    <property type="molecule type" value="Genomic_DNA"/>
</dbReference>
<gene>
    <name evidence="3" type="ORF">JXQ802_LOCUS33400</name>
    <name evidence="2" type="ORF">PYM288_LOCUS21816</name>
</gene>
<dbReference type="Proteomes" id="UP000663854">
    <property type="component" value="Unassembled WGS sequence"/>
</dbReference>
<evidence type="ECO:0008006" key="6">
    <source>
        <dbReference type="Google" id="ProtNLM"/>
    </source>
</evidence>
<name>A0A814S4E8_9BILA</name>
<proteinExistence type="predicted"/>
<accession>A0A814S4E8</accession>
<dbReference type="Proteomes" id="UP000663870">
    <property type="component" value="Unassembled WGS sequence"/>
</dbReference>
<feature type="region of interest" description="Disordered" evidence="1">
    <location>
        <begin position="272"/>
        <end position="316"/>
    </location>
</feature>
<protein>
    <recommendedName>
        <fullName evidence="6">EF-hand domain-containing protein</fullName>
    </recommendedName>
</protein>
<comment type="caution">
    <text evidence="2">The sequence shown here is derived from an EMBL/GenBank/DDBJ whole genome shotgun (WGS) entry which is preliminary data.</text>
</comment>
<keyword evidence="5" id="KW-1185">Reference proteome</keyword>
<organism evidence="2 4">
    <name type="scientific">Rotaria sordida</name>
    <dbReference type="NCBI Taxonomy" id="392033"/>
    <lineage>
        <taxon>Eukaryota</taxon>
        <taxon>Metazoa</taxon>
        <taxon>Spiralia</taxon>
        <taxon>Gnathifera</taxon>
        <taxon>Rotifera</taxon>
        <taxon>Eurotatoria</taxon>
        <taxon>Bdelloidea</taxon>
        <taxon>Philodinida</taxon>
        <taxon>Philodinidae</taxon>
        <taxon>Rotaria</taxon>
    </lineage>
</organism>
<reference evidence="2" key="1">
    <citation type="submission" date="2021-02" db="EMBL/GenBank/DDBJ databases">
        <authorList>
            <person name="Nowell W R."/>
        </authorList>
    </citation>
    <scope>NUCLEOTIDE SEQUENCE</scope>
</reference>
<evidence type="ECO:0000313" key="3">
    <source>
        <dbReference type="EMBL" id="CAF1375786.1"/>
    </source>
</evidence>
<sequence length="347" mass="40036">MNNNDTAHTLFKPIDTNRDEHIEKNEFHAWISNNEELPSSSYEAATSRLNRYDDTTTRFDRYKYQDSFQDDLGYTADKYTSYGTRKWMHEPVINTNSSEETNYYLERLGANIYKDSSPKIIRRARSESPVKQEQRVFVRYLQPPPVPPPGPLIIKEVRPRQPSPPLSLVIHEHAPSPPSPPPLILRERPPTPPKYIPSETIIRTLPVLSAPPRSVVIERFSLPPDNPRDIVIERRILYGPQFESRTIVEHAPSTLQYRVSIRKYQQVRVTNEDPDGYRTRDGSSLLDPATSIRQTRNNGVMRDISPPPRSSSLYTTTRGYSIHFDRSNDIINRDYSSTVRINSGGYQ</sequence>
<evidence type="ECO:0000256" key="1">
    <source>
        <dbReference type="SAM" id="MobiDB-lite"/>
    </source>
</evidence>
<dbReference type="EMBL" id="CAJNOL010001523">
    <property type="protein sequence ID" value="CAF1375786.1"/>
    <property type="molecule type" value="Genomic_DNA"/>
</dbReference>
<dbReference type="AlphaFoldDB" id="A0A814S4E8"/>
<evidence type="ECO:0000313" key="4">
    <source>
        <dbReference type="Proteomes" id="UP000663854"/>
    </source>
</evidence>
<evidence type="ECO:0000313" key="2">
    <source>
        <dbReference type="EMBL" id="CAF1143115.1"/>
    </source>
</evidence>
<evidence type="ECO:0000313" key="5">
    <source>
        <dbReference type="Proteomes" id="UP000663870"/>
    </source>
</evidence>